<feature type="transmembrane region" description="Helical" evidence="1">
    <location>
        <begin position="57"/>
        <end position="74"/>
    </location>
</feature>
<dbReference type="InterPro" id="IPR009898">
    <property type="entry name" value="DUF1440"/>
</dbReference>
<comment type="caution">
    <text evidence="2">The sequence shown here is derived from an EMBL/GenBank/DDBJ whole genome shotgun (WGS) entry which is preliminary data.</text>
</comment>
<evidence type="ECO:0000256" key="1">
    <source>
        <dbReference type="SAM" id="Phobius"/>
    </source>
</evidence>
<keyword evidence="1" id="KW-0812">Transmembrane</keyword>
<keyword evidence="1" id="KW-1133">Transmembrane helix</keyword>
<dbReference type="RefSeq" id="WP_213809440.1">
    <property type="nucleotide sequence ID" value="NZ_JAAMFK010000008.1"/>
</dbReference>
<proteinExistence type="predicted"/>
<organism evidence="2 3">
    <name type="scientific">Fructobacillus broussonetiae</name>
    <dbReference type="NCBI Taxonomy" id="2713173"/>
    <lineage>
        <taxon>Bacteria</taxon>
        <taxon>Bacillati</taxon>
        <taxon>Bacillota</taxon>
        <taxon>Bacilli</taxon>
        <taxon>Lactobacillales</taxon>
        <taxon>Lactobacillaceae</taxon>
        <taxon>Fructobacillus</taxon>
    </lineage>
</organism>
<dbReference type="Pfam" id="PF07274">
    <property type="entry name" value="DUF1440"/>
    <property type="match status" value="1"/>
</dbReference>
<accession>A0ABS5R139</accession>
<keyword evidence="3" id="KW-1185">Reference proteome</keyword>
<protein>
    <submittedName>
        <fullName evidence="2">DUF1440 domain-containing protein</fullName>
    </submittedName>
</protein>
<evidence type="ECO:0000313" key="2">
    <source>
        <dbReference type="EMBL" id="MBS9339158.1"/>
    </source>
</evidence>
<feature type="transmembrane region" description="Helical" evidence="1">
    <location>
        <begin position="80"/>
        <end position="98"/>
    </location>
</feature>
<reference evidence="2 3" key="1">
    <citation type="submission" date="2020-02" db="EMBL/GenBank/DDBJ databases">
        <title>Fructobacillus sp. isolated from paper mulberry of Taiwan.</title>
        <authorList>
            <person name="Lin S.-T."/>
        </authorList>
    </citation>
    <scope>NUCLEOTIDE SEQUENCE [LARGE SCALE GENOMIC DNA]</scope>
    <source>
        <strain evidence="2 3">M2-14</strain>
    </source>
</reference>
<keyword evidence="1" id="KW-0472">Membrane</keyword>
<feature type="transmembrane region" description="Helical" evidence="1">
    <location>
        <begin position="119"/>
        <end position="143"/>
    </location>
</feature>
<evidence type="ECO:0000313" key="3">
    <source>
        <dbReference type="Proteomes" id="UP001519504"/>
    </source>
</evidence>
<sequence>MFITIIFNAVWVGILAGILGFLVQSGWKNVVKSEEDKKTEALSIGAGIFIDLGKIRLFLLSILMGVVFVIWANYDSAITDGSGTVFGFIIWLATEGIYDPVFKKKPWFFHKPWQQSVSHIIAFILWGWTIYLVAIGLPISGVYF</sequence>
<feature type="transmembrane region" description="Helical" evidence="1">
    <location>
        <begin position="6"/>
        <end position="23"/>
    </location>
</feature>
<dbReference type="Proteomes" id="UP001519504">
    <property type="component" value="Unassembled WGS sequence"/>
</dbReference>
<dbReference type="EMBL" id="JAAMFK010000008">
    <property type="protein sequence ID" value="MBS9339158.1"/>
    <property type="molecule type" value="Genomic_DNA"/>
</dbReference>
<gene>
    <name evidence="2" type="ORF">G6R29_05930</name>
</gene>
<name>A0ABS5R139_9LACO</name>